<dbReference type="EMBL" id="JAAVMX010000011">
    <property type="protein sequence ID" value="KAF4504306.1"/>
    <property type="molecule type" value="Genomic_DNA"/>
</dbReference>
<name>A0A8H4LSX3_9HYPO</name>
<reference evidence="2 3" key="1">
    <citation type="journal article" date="2020" name="Genome Biol. Evol.">
        <title>A new high-quality draft genome assembly of the Chinese cordyceps Ophiocordyceps sinensis.</title>
        <authorList>
            <person name="Shu R."/>
            <person name="Zhang J."/>
            <person name="Meng Q."/>
            <person name="Zhang H."/>
            <person name="Zhou G."/>
            <person name="Li M."/>
            <person name="Wu P."/>
            <person name="Zhao Y."/>
            <person name="Chen C."/>
            <person name="Qin Q."/>
        </authorList>
    </citation>
    <scope>NUCLEOTIDE SEQUENCE [LARGE SCALE GENOMIC DNA]</scope>
    <source>
        <strain evidence="2 3">IOZ07</strain>
    </source>
</reference>
<dbReference type="Proteomes" id="UP000557566">
    <property type="component" value="Unassembled WGS sequence"/>
</dbReference>
<dbReference type="OrthoDB" id="4259138at2759"/>
<dbReference type="AlphaFoldDB" id="A0A8H4LSX3"/>
<evidence type="ECO:0000313" key="2">
    <source>
        <dbReference type="EMBL" id="KAF4504306.1"/>
    </source>
</evidence>
<accession>A0A8H4LSX3</accession>
<feature type="region of interest" description="Disordered" evidence="1">
    <location>
        <begin position="53"/>
        <end position="124"/>
    </location>
</feature>
<organism evidence="2 3">
    <name type="scientific">Ophiocordyceps sinensis</name>
    <dbReference type="NCBI Taxonomy" id="72228"/>
    <lineage>
        <taxon>Eukaryota</taxon>
        <taxon>Fungi</taxon>
        <taxon>Dikarya</taxon>
        <taxon>Ascomycota</taxon>
        <taxon>Pezizomycotina</taxon>
        <taxon>Sordariomycetes</taxon>
        <taxon>Hypocreomycetidae</taxon>
        <taxon>Hypocreales</taxon>
        <taxon>Ophiocordycipitaceae</taxon>
        <taxon>Ophiocordyceps</taxon>
    </lineage>
</organism>
<sequence length="141" mass="15964">MKPSKKDVALVKSTFEALYDWIENGGNTVEGTVDAKPHPFCQDSGAIRQTVQDQMMDKTGTPITKPPYLIRDDEEMMKSRETRAKGTGVQPEDTFPVRNPNEIRPSRKKAKAKHGEEYKPLRMMGRVERERMGVVVEGTMP</sequence>
<keyword evidence="3" id="KW-1185">Reference proteome</keyword>
<gene>
    <name evidence="2" type="ORF">G6O67_008473</name>
</gene>
<protein>
    <submittedName>
        <fullName evidence="2">Uncharacterized protein</fullName>
    </submittedName>
</protein>
<comment type="caution">
    <text evidence="2">The sequence shown here is derived from an EMBL/GenBank/DDBJ whole genome shotgun (WGS) entry which is preliminary data.</text>
</comment>
<evidence type="ECO:0000256" key="1">
    <source>
        <dbReference type="SAM" id="MobiDB-lite"/>
    </source>
</evidence>
<feature type="compositionally biased region" description="Basic and acidic residues" evidence="1">
    <location>
        <begin position="113"/>
        <end position="124"/>
    </location>
</feature>
<proteinExistence type="predicted"/>
<evidence type="ECO:0000313" key="3">
    <source>
        <dbReference type="Proteomes" id="UP000557566"/>
    </source>
</evidence>